<dbReference type="InterPro" id="IPR050465">
    <property type="entry name" value="UPF0194_transport"/>
</dbReference>
<dbReference type="InterPro" id="IPR006311">
    <property type="entry name" value="TAT_signal"/>
</dbReference>
<evidence type="ECO:0000259" key="4">
    <source>
        <dbReference type="Pfam" id="PF25975"/>
    </source>
</evidence>
<accession>A0A518BYC3</accession>
<organism evidence="5 6">
    <name type="scientific">Mucisphaera calidilacus</name>
    <dbReference type="NCBI Taxonomy" id="2527982"/>
    <lineage>
        <taxon>Bacteria</taxon>
        <taxon>Pseudomonadati</taxon>
        <taxon>Planctomycetota</taxon>
        <taxon>Phycisphaerae</taxon>
        <taxon>Phycisphaerales</taxon>
        <taxon>Phycisphaeraceae</taxon>
        <taxon>Mucisphaera</taxon>
    </lineage>
</organism>
<dbReference type="Gene3D" id="2.40.30.170">
    <property type="match status" value="1"/>
</dbReference>
<evidence type="ECO:0000256" key="1">
    <source>
        <dbReference type="ARBA" id="ARBA00004196"/>
    </source>
</evidence>
<reference evidence="5 6" key="1">
    <citation type="submission" date="2019-02" db="EMBL/GenBank/DDBJ databases">
        <title>Deep-cultivation of Planctomycetes and their phenomic and genomic characterization uncovers novel biology.</title>
        <authorList>
            <person name="Wiegand S."/>
            <person name="Jogler M."/>
            <person name="Boedeker C."/>
            <person name="Pinto D."/>
            <person name="Vollmers J."/>
            <person name="Rivas-Marin E."/>
            <person name="Kohn T."/>
            <person name="Peeters S.H."/>
            <person name="Heuer A."/>
            <person name="Rast P."/>
            <person name="Oberbeckmann S."/>
            <person name="Bunk B."/>
            <person name="Jeske O."/>
            <person name="Meyerdierks A."/>
            <person name="Storesund J.E."/>
            <person name="Kallscheuer N."/>
            <person name="Luecker S."/>
            <person name="Lage O.M."/>
            <person name="Pohl T."/>
            <person name="Merkel B.J."/>
            <person name="Hornburger P."/>
            <person name="Mueller R.-W."/>
            <person name="Bruemmer F."/>
            <person name="Labrenz M."/>
            <person name="Spormann A.M."/>
            <person name="Op den Camp H."/>
            <person name="Overmann J."/>
            <person name="Amann R."/>
            <person name="Jetten M.S.M."/>
            <person name="Mascher T."/>
            <person name="Medema M.H."/>
            <person name="Devos D.P."/>
            <person name="Kaster A.-K."/>
            <person name="Ovreas L."/>
            <person name="Rohde M."/>
            <person name="Galperin M.Y."/>
            <person name="Jogler C."/>
        </authorList>
    </citation>
    <scope>NUCLEOTIDE SEQUENCE [LARGE SCALE GENOMIC DNA]</scope>
    <source>
        <strain evidence="5 6">Pan265</strain>
    </source>
</reference>
<protein>
    <submittedName>
        <fullName evidence="5">Cobalt-zinc-cadmium resistance protein CzcB</fullName>
    </submittedName>
</protein>
<comment type="subcellular location">
    <subcellularLocation>
        <location evidence="1">Cell envelope</location>
    </subcellularLocation>
</comment>
<proteinExistence type="predicted"/>
<evidence type="ECO:0000256" key="2">
    <source>
        <dbReference type="ARBA" id="ARBA00023054"/>
    </source>
</evidence>
<sequence length="503" mass="56100">MADKKTNRRWWIGAAVAAAIAILAWSIFSPGPAGAASVSGQAPEDWYAVERQSLDLTVVATGELESRERIELKCQVNGRTAISYIIDEGSKVEEGDILVQLDDQDISNRLESQQLDVENARLSLTTAERELEIQRNEAESSQKDAEVKLDSARLELAKWEQGDVPTKLRELQLNLDKAQRKVVRTERDLELSTQLYEQKFISLNEKEDDEIAEIEAKEALETSKLAIDIYKQYDFVKQKQEKETAVEQAQANLQRVIAKNESNLARHESDVRSKKRTLELREKALTETQEQLENTIIKAPSPGLVVYATSIGPEWRRGDPLSVGREVRNNESLIYLPDITQMAAVLKVHEALLPQVTVGQRAIIRIDARPNSPVEGQVTTIGVTADSGGWLNPDLREYKVRIDLPDGFDLSLKPAMRLSGEIFTGRVEDVLAVPVQAVNVIGDQAYVYLPASGSRIRQQPVTMGKASETMVEIVEGLNENDRVLLRKPRPGELDKSADTTDDA</sequence>
<feature type="domain" description="CzcB-like C-terminal circularly permuted SH3-like" evidence="4">
    <location>
        <begin position="431"/>
        <end position="483"/>
    </location>
</feature>
<evidence type="ECO:0000256" key="3">
    <source>
        <dbReference type="SAM" id="Coils"/>
    </source>
</evidence>
<dbReference type="OrthoDB" id="259669at2"/>
<dbReference type="Gene3D" id="2.40.420.20">
    <property type="match status" value="1"/>
</dbReference>
<keyword evidence="6" id="KW-1185">Reference proteome</keyword>
<dbReference type="Gene3D" id="1.10.287.470">
    <property type="entry name" value="Helix hairpin bin"/>
    <property type="match status" value="1"/>
</dbReference>
<dbReference type="Pfam" id="PF25975">
    <property type="entry name" value="CzcB_C"/>
    <property type="match status" value="1"/>
</dbReference>
<name>A0A518BYC3_9BACT</name>
<evidence type="ECO:0000313" key="6">
    <source>
        <dbReference type="Proteomes" id="UP000320386"/>
    </source>
</evidence>
<dbReference type="Proteomes" id="UP000320386">
    <property type="component" value="Chromosome"/>
</dbReference>
<dbReference type="PANTHER" id="PTHR32347">
    <property type="entry name" value="EFFLUX SYSTEM COMPONENT YKNX-RELATED"/>
    <property type="match status" value="1"/>
</dbReference>
<keyword evidence="2 3" id="KW-0175">Coiled coil</keyword>
<dbReference type="RefSeq" id="WP_145446149.1">
    <property type="nucleotide sequence ID" value="NZ_CP036280.1"/>
</dbReference>
<dbReference type="AlphaFoldDB" id="A0A518BYC3"/>
<dbReference type="PROSITE" id="PS51318">
    <property type="entry name" value="TAT"/>
    <property type="match status" value="1"/>
</dbReference>
<dbReference type="Gene3D" id="2.40.50.100">
    <property type="match status" value="1"/>
</dbReference>
<dbReference type="SUPFAM" id="SSF111369">
    <property type="entry name" value="HlyD-like secretion proteins"/>
    <property type="match status" value="1"/>
</dbReference>
<dbReference type="GO" id="GO:0030313">
    <property type="term" value="C:cell envelope"/>
    <property type="evidence" value="ECO:0007669"/>
    <property type="project" value="UniProtKB-SubCell"/>
</dbReference>
<feature type="coiled-coil region" evidence="3">
    <location>
        <begin position="239"/>
        <end position="295"/>
    </location>
</feature>
<dbReference type="EMBL" id="CP036280">
    <property type="protein sequence ID" value="QDU71958.1"/>
    <property type="molecule type" value="Genomic_DNA"/>
</dbReference>
<evidence type="ECO:0000313" key="5">
    <source>
        <dbReference type="EMBL" id="QDU71958.1"/>
    </source>
</evidence>
<dbReference type="InterPro" id="IPR058649">
    <property type="entry name" value="CzcB_C"/>
</dbReference>
<dbReference type="KEGG" id="mcad:Pan265_18170"/>
<gene>
    <name evidence="5" type="primary">czcB</name>
    <name evidence="5" type="ORF">Pan265_18170</name>
</gene>
<feature type="coiled-coil region" evidence="3">
    <location>
        <begin position="110"/>
        <end position="195"/>
    </location>
</feature>